<evidence type="ECO:0000256" key="1">
    <source>
        <dbReference type="ARBA" id="ARBA00004389"/>
    </source>
</evidence>
<dbReference type="EMBL" id="JABCRI010000017">
    <property type="protein sequence ID" value="KAF8391125.1"/>
    <property type="molecule type" value="Genomic_DNA"/>
</dbReference>
<comment type="subcellular location">
    <subcellularLocation>
        <location evidence="1">Endoplasmic reticulum membrane</location>
        <topology evidence="1">Single-pass membrane protein</topology>
    </subcellularLocation>
</comment>
<sequence>MYILMISNAGLPYEYFAINDYRWGLARAVVSSAMKKMAGAEEVTEAAQFMQIYRSREVGQSYLTSVATTLIAMVHALWLMIKIRPQVILCNGPGTCIPLCVVAFLFKVKKSMTCSSLDTLAIIRESWRTILNWEEEINWVQSSFKGSNLVNLVKKVAFNATIYHLWKERNNIIFNNEFSSTVEVSKKISSDTRNWFGLLKPSVEDSPANKDLMMNWNLPTDFFLLTDKSCSWVPPRPGVWALNTNDSLCGTVAGIGGLFRNHARGACCAFAESFSPSSLDLLEICAILCGYG</sequence>
<evidence type="ECO:0000313" key="10">
    <source>
        <dbReference type="Proteomes" id="UP000655225"/>
    </source>
</evidence>
<keyword evidence="4 8" id="KW-0812">Transmembrane</keyword>
<dbReference type="Proteomes" id="UP000655225">
    <property type="component" value="Unassembled WGS sequence"/>
</dbReference>
<dbReference type="GO" id="GO:0006488">
    <property type="term" value="P:dolichol-linked oligosaccharide biosynthetic process"/>
    <property type="evidence" value="ECO:0007669"/>
    <property type="project" value="InterPro"/>
</dbReference>
<dbReference type="GO" id="GO:0043541">
    <property type="term" value="C:UDP-N-acetylglucosamine transferase complex"/>
    <property type="evidence" value="ECO:0007669"/>
    <property type="project" value="TreeGrafter"/>
</dbReference>
<keyword evidence="7 8" id="KW-0472">Membrane</keyword>
<evidence type="ECO:0000256" key="5">
    <source>
        <dbReference type="ARBA" id="ARBA00022824"/>
    </source>
</evidence>
<comment type="similarity">
    <text evidence="2">Belongs to the ALG14 family.</text>
</comment>
<dbReference type="Gene3D" id="3.40.50.2000">
    <property type="entry name" value="Glycogen Phosphorylase B"/>
    <property type="match status" value="1"/>
</dbReference>
<evidence type="ECO:0000256" key="7">
    <source>
        <dbReference type="ARBA" id="ARBA00023136"/>
    </source>
</evidence>
<reference evidence="9 10" key="1">
    <citation type="submission" date="2020-04" db="EMBL/GenBank/DDBJ databases">
        <title>Plant Genome Project.</title>
        <authorList>
            <person name="Zhang R.-G."/>
        </authorList>
    </citation>
    <scope>NUCLEOTIDE SEQUENCE [LARGE SCALE GENOMIC DNA]</scope>
    <source>
        <strain evidence="9">YNK0</strain>
        <tissue evidence="9">Leaf</tissue>
    </source>
</reference>
<dbReference type="InterPro" id="IPR013969">
    <property type="entry name" value="Oligosacch_biosynth_Alg14"/>
</dbReference>
<organism evidence="9 10">
    <name type="scientific">Tetracentron sinense</name>
    <name type="common">Spur-leaf</name>
    <dbReference type="NCBI Taxonomy" id="13715"/>
    <lineage>
        <taxon>Eukaryota</taxon>
        <taxon>Viridiplantae</taxon>
        <taxon>Streptophyta</taxon>
        <taxon>Embryophyta</taxon>
        <taxon>Tracheophyta</taxon>
        <taxon>Spermatophyta</taxon>
        <taxon>Magnoliopsida</taxon>
        <taxon>Trochodendrales</taxon>
        <taxon>Trochodendraceae</taxon>
        <taxon>Tetracentron</taxon>
    </lineage>
</organism>
<gene>
    <name evidence="9" type="ORF">HHK36_023426</name>
</gene>
<dbReference type="PANTHER" id="PTHR12154">
    <property type="entry name" value="GLYCOSYL TRANSFERASE-RELATED"/>
    <property type="match status" value="1"/>
</dbReference>
<evidence type="ECO:0000256" key="2">
    <source>
        <dbReference type="ARBA" id="ARBA00009731"/>
    </source>
</evidence>
<keyword evidence="6 8" id="KW-1133">Transmembrane helix</keyword>
<feature type="transmembrane region" description="Helical" evidence="8">
    <location>
        <begin position="88"/>
        <end position="106"/>
    </location>
</feature>
<evidence type="ECO:0000256" key="4">
    <source>
        <dbReference type="ARBA" id="ARBA00022692"/>
    </source>
</evidence>
<dbReference type="AlphaFoldDB" id="A0A834YQ66"/>
<evidence type="ECO:0000256" key="3">
    <source>
        <dbReference type="ARBA" id="ARBA00017467"/>
    </source>
</evidence>
<dbReference type="Pfam" id="PF08660">
    <property type="entry name" value="Alg14"/>
    <property type="match status" value="1"/>
</dbReference>
<protein>
    <recommendedName>
        <fullName evidence="3">UDP-N-acetylglucosamine transferase subunit ALG14</fullName>
    </recommendedName>
</protein>
<keyword evidence="10" id="KW-1185">Reference proteome</keyword>
<comment type="caution">
    <text evidence="9">The sequence shown here is derived from an EMBL/GenBank/DDBJ whole genome shotgun (WGS) entry which is preliminary data.</text>
</comment>
<dbReference type="PANTHER" id="PTHR12154:SF4">
    <property type="entry name" value="UDP-N-ACETYLGLUCOSAMINE TRANSFERASE SUBUNIT ALG14 HOMOLOG"/>
    <property type="match status" value="1"/>
</dbReference>
<dbReference type="OrthoDB" id="17098at2759"/>
<name>A0A834YQ66_TETSI</name>
<feature type="transmembrane region" description="Helical" evidence="8">
    <location>
        <begin position="62"/>
        <end position="81"/>
    </location>
</feature>
<evidence type="ECO:0000256" key="6">
    <source>
        <dbReference type="ARBA" id="ARBA00022989"/>
    </source>
</evidence>
<evidence type="ECO:0000313" key="9">
    <source>
        <dbReference type="EMBL" id="KAF8391125.1"/>
    </source>
</evidence>
<dbReference type="GO" id="GO:0004577">
    <property type="term" value="F:N-acetylglucosaminyldiphosphodolichol N-acetylglucosaminyltransferase activity"/>
    <property type="evidence" value="ECO:0007669"/>
    <property type="project" value="TreeGrafter"/>
</dbReference>
<keyword evidence="5" id="KW-0256">Endoplasmic reticulum</keyword>
<evidence type="ECO:0000256" key="8">
    <source>
        <dbReference type="SAM" id="Phobius"/>
    </source>
</evidence>
<accession>A0A834YQ66</accession>
<proteinExistence type="inferred from homology"/>